<dbReference type="Proteomes" id="UP000516173">
    <property type="component" value="Chromosome"/>
</dbReference>
<protein>
    <recommendedName>
        <fullName evidence="3">Methyltransferase</fullName>
    </recommendedName>
</protein>
<evidence type="ECO:0000313" key="2">
    <source>
        <dbReference type="Proteomes" id="UP000516173"/>
    </source>
</evidence>
<dbReference type="RefSeq" id="WP_280314536.1">
    <property type="nucleotide sequence ID" value="NZ_JARWPE010000346.1"/>
</dbReference>
<organism evidence="1 2">
    <name type="scientific">Nocardia wallacei</name>
    <dbReference type="NCBI Taxonomy" id="480035"/>
    <lineage>
        <taxon>Bacteria</taxon>
        <taxon>Bacillati</taxon>
        <taxon>Actinomycetota</taxon>
        <taxon>Actinomycetes</taxon>
        <taxon>Mycobacteriales</taxon>
        <taxon>Nocardiaceae</taxon>
        <taxon>Nocardia</taxon>
    </lineage>
</organism>
<dbReference type="Gene3D" id="3.40.50.150">
    <property type="entry name" value="Vaccinia Virus protein VP39"/>
    <property type="match status" value="1"/>
</dbReference>
<proteinExistence type="predicted"/>
<reference evidence="1 2" key="1">
    <citation type="submission" date="2020-08" db="EMBL/GenBank/DDBJ databases">
        <title>Genome Sequencing of Nocardia wallacei strain FMUON74 and assembly.</title>
        <authorList>
            <person name="Toyokawa M."/>
            <person name="Uesaka K."/>
        </authorList>
    </citation>
    <scope>NUCLEOTIDE SEQUENCE [LARGE SCALE GENOMIC DNA]</scope>
    <source>
        <strain evidence="1 2">FMUON74</strain>
    </source>
</reference>
<gene>
    <name evidence="1" type="ORF">NWFMUON74_44040</name>
</gene>
<sequence length="255" mass="27150">MQMIPGWHESDNSDSGAATPLDEYSLGLISALELRPDARLLDISTASAGLAAALARTYPAARVSTADHRTLAAGCRIAAVGPNSPSRQRGRRFDLIHSRLTLGKAAARNTIVATAATMLRPGGVLMLTEPYQLDDAAAPDAVLGRVLAAYHDHAVHTGAALTWIRTVPALLTRLALTDIQVHALPIRLGGGTQDQWWNGIESTHDHLDVSPADLRAAHHMSTAPGWLDIPQILLTVIARTPRHSGPCSAHPAFPR</sequence>
<evidence type="ECO:0000313" key="1">
    <source>
        <dbReference type="EMBL" id="BCK56632.1"/>
    </source>
</evidence>
<dbReference type="AlphaFoldDB" id="A0A7G1KN27"/>
<dbReference type="EMBL" id="AP023396">
    <property type="protein sequence ID" value="BCK56632.1"/>
    <property type="molecule type" value="Genomic_DNA"/>
</dbReference>
<keyword evidence="2" id="KW-1185">Reference proteome</keyword>
<name>A0A7G1KN27_9NOCA</name>
<evidence type="ECO:0008006" key="3">
    <source>
        <dbReference type="Google" id="ProtNLM"/>
    </source>
</evidence>
<dbReference type="InterPro" id="IPR029063">
    <property type="entry name" value="SAM-dependent_MTases_sf"/>
</dbReference>
<accession>A0A7G1KN27</accession>
<dbReference type="KEGG" id="nwl:NWFMUON74_44040"/>
<dbReference type="SUPFAM" id="SSF53335">
    <property type="entry name" value="S-adenosyl-L-methionine-dependent methyltransferases"/>
    <property type="match status" value="1"/>
</dbReference>